<dbReference type="InterPro" id="IPR015422">
    <property type="entry name" value="PyrdxlP-dep_Trfase_small"/>
</dbReference>
<dbReference type="RefSeq" id="WP_394827810.1">
    <property type="nucleotide sequence ID" value="NZ_CP089984.1"/>
</dbReference>
<organism evidence="6 7">
    <name type="scientific">Pendulispora albinea</name>
    <dbReference type="NCBI Taxonomy" id="2741071"/>
    <lineage>
        <taxon>Bacteria</taxon>
        <taxon>Pseudomonadati</taxon>
        <taxon>Myxococcota</taxon>
        <taxon>Myxococcia</taxon>
        <taxon>Myxococcales</taxon>
        <taxon>Sorangiineae</taxon>
        <taxon>Pendulisporaceae</taxon>
        <taxon>Pendulispora</taxon>
    </lineage>
</organism>
<reference evidence="6 7" key="1">
    <citation type="submission" date="2021-12" db="EMBL/GenBank/DDBJ databases">
        <title>Discovery of the Pendulisporaceae a myxobacterial family with distinct sporulation behavior and unique specialized metabolism.</title>
        <authorList>
            <person name="Garcia R."/>
            <person name="Popoff A."/>
            <person name="Bader C.D."/>
            <person name="Loehr J."/>
            <person name="Walesch S."/>
            <person name="Walt C."/>
            <person name="Boldt J."/>
            <person name="Bunk B."/>
            <person name="Haeckl F.J.F.P.J."/>
            <person name="Gunesch A.P."/>
            <person name="Birkelbach J."/>
            <person name="Nuebel U."/>
            <person name="Pietschmann T."/>
            <person name="Bach T."/>
            <person name="Mueller R."/>
        </authorList>
    </citation>
    <scope>NUCLEOTIDE SEQUENCE [LARGE SCALE GENOMIC DNA]</scope>
    <source>
        <strain evidence="6 7">MSr11954</strain>
    </source>
</reference>
<keyword evidence="3" id="KW-0808">Transferase</keyword>
<dbReference type="PANTHER" id="PTHR43807">
    <property type="entry name" value="FI04487P"/>
    <property type="match status" value="1"/>
</dbReference>
<accession>A0ABZ2M4W7</accession>
<evidence type="ECO:0000256" key="2">
    <source>
        <dbReference type="ARBA" id="ARBA00022576"/>
    </source>
</evidence>
<evidence type="ECO:0000259" key="5">
    <source>
        <dbReference type="Pfam" id="PF00155"/>
    </source>
</evidence>
<dbReference type="Proteomes" id="UP001370348">
    <property type="component" value="Chromosome"/>
</dbReference>
<evidence type="ECO:0000256" key="4">
    <source>
        <dbReference type="ARBA" id="ARBA00022898"/>
    </source>
</evidence>
<gene>
    <name evidence="6" type="ORF">LZC94_13010</name>
</gene>
<keyword evidence="4" id="KW-0663">Pyridoxal phosphate</keyword>
<protein>
    <submittedName>
        <fullName evidence="6">Pyridoxal phosphate-dependent aminotransferase</fullName>
    </submittedName>
</protein>
<keyword evidence="7" id="KW-1185">Reference proteome</keyword>
<proteinExistence type="predicted"/>
<dbReference type="InterPro" id="IPR015424">
    <property type="entry name" value="PyrdxlP-dep_Trfase"/>
</dbReference>
<keyword evidence="2 6" id="KW-0032">Aminotransferase</keyword>
<dbReference type="InterPro" id="IPR051326">
    <property type="entry name" value="Kynurenine-oxoglutarate_AT"/>
</dbReference>
<dbReference type="CDD" id="cd00609">
    <property type="entry name" value="AAT_like"/>
    <property type="match status" value="1"/>
</dbReference>
<dbReference type="Pfam" id="PF00155">
    <property type="entry name" value="Aminotran_1_2"/>
    <property type="match status" value="1"/>
</dbReference>
<feature type="domain" description="Aminotransferase class I/classII large" evidence="5">
    <location>
        <begin position="44"/>
        <end position="368"/>
    </location>
</feature>
<evidence type="ECO:0000256" key="1">
    <source>
        <dbReference type="ARBA" id="ARBA00001933"/>
    </source>
</evidence>
<evidence type="ECO:0000313" key="6">
    <source>
        <dbReference type="EMBL" id="WXB18168.1"/>
    </source>
</evidence>
<evidence type="ECO:0000313" key="7">
    <source>
        <dbReference type="Proteomes" id="UP001370348"/>
    </source>
</evidence>
<dbReference type="PANTHER" id="PTHR43807:SF20">
    <property type="entry name" value="FI04487P"/>
    <property type="match status" value="1"/>
</dbReference>
<sequence>MTNRKRPQRLNEVAGIGVDRMGALADASGGELLRLENLDVDIPPDPAAVERTRRAVSEDGANSYLPFIGQIGLRQAAARHVSRSSGVDYAGERQCIISAGGLAGILNVLLATVDVGDEVIVTDPTYAGLLNRIRLAGGVPKLVPFVFTPGAEWRLDREAMRAQIGPKTRAMLLMSPSMPSGGYFDRDDWAWIAGLCVAHDLTLILDAAMERLLFDGRSVVHPASFPGMAERTITVGSSAKELRMIGWRVGWIVAPESYMPDLVAVSIANCVVPVGIAQEAVAIALDRSHTSLPDYAGELERRRDVLLRELDGLPVGVPAGGWSLLLRVSDFGIDGAKMSDRLLAEKVAATGMAGWGERHGKEFIRFVFSNEPVERLRGVGAKIRAAARI</sequence>
<dbReference type="InterPro" id="IPR015421">
    <property type="entry name" value="PyrdxlP-dep_Trfase_major"/>
</dbReference>
<name>A0ABZ2M4W7_9BACT</name>
<comment type="cofactor">
    <cofactor evidence="1">
        <name>pyridoxal 5'-phosphate</name>
        <dbReference type="ChEBI" id="CHEBI:597326"/>
    </cofactor>
</comment>
<dbReference type="GO" id="GO:0008483">
    <property type="term" value="F:transaminase activity"/>
    <property type="evidence" value="ECO:0007669"/>
    <property type="project" value="UniProtKB-KW"/>
</dbReference>
<dbReference type="Gene3D" id="3.40.640.10">
    <property type="entry name" value="Type I PLP-dependent aspartate aminotransferase-like (Major domain)"/>
    <property type="match status" value="1"/>
</dbReference>
<evidence type="ECO:0000256" key="3">
    <source>
        <dbReference type="ARBA" id="ARBA00022679"/>
    </source>
</evidence>
<dbReference type="Gene3D" id="3.90.1150.10">
    <property type="entry name" value="Aspartate Aminotransferase, domain 1"/>
    <property type="match status" value="1"/>
</dbReference>
<dbReference type="InterPro" id="IPR004839">
    <property type="entry name" value="Aminotransferase_I/II_large"/>
</dbReference>
<dbReference type="SUPFAM" id="SSF53383">
    <property type="entry name" value="PLP-dependent transferases"/>
    <property type="match status" value="1"/>
</dbReference>
<dbReference type="EMBL" id="CP089984">
    <property type="protein sequence ID" value="WXB18168.1"/>
    <property type="molecule type" value="Genomic_DNA"/>
</dbReference>